<dbReference type="RefSeq" id="WP_100795512.1">
    <property type="nucleotide sequence ID" value="NZ_JAEOAH010000006.1"/>
</dbReference>
<reference evidence="2 3" key="1">
    <citation type="submission" date="2020-12" db="EMBL/GenBank/DDBJ databases">
        <title>YIM B01967 draft genome.</title>
        <authorList>
            <person name="Yan X."/>
        </authorList>
    </citation>
    <scope>NUCLEOTIDE SEQUENCE [LARGE SCALE GENOMIC DNA]</scope>
    <source>
        <strain evidence="2 3">YIM B01967</strain>
    </source>
</reference>
<name>A0ABS1H5Q6_9BACL</name>
<evidence type="ECO:0000313" key="2">
    <source>
        <dbReference type="EMBL" id="MBK3494715.1"/>
    </source>
</evidence>
<keyword evidence="1" id="KW-0812">Transmembrane</keyword>
<proteinExistence type="predicted"/>
<sequence length="97" mass="11384">MYEQKDKEKDLPWYLRSNPSIAISFLAPPIGYLIILLNLKKMDKETKIDRFTFASIMAAIWSLKFLPRNAFGITIVVLTFLFFTFLLIWKAYSSLKK</sequence>
<gene>
    <name evidence="2" type="ORF">JFL43_07555</name>
</gene>
<protein>
    <submittedName>
        <fullName evidence="2">Uncharacterized protein</fullName>
    </submittedName>
</protein>
<comment type="caution">
    <text evidence="2">The sequence shown here is derived from an EMBL/GenBank/DDBJ whole genome shotgun (WGS) entry which is preliminary data.</text>
</comment>
<organism evidence="2 3">
    <name type="scientific">Viridibacillus soli</name>
    <dbReference type="NCBI Taxonomy" id="2798301"/>
    <lineage>
        <taxon>Bacteria</taxon>
        <taxon>Bacillati</taxon>
        <taxon>Bacillota</taxon>
        <taxon>Bacilli</taxon>
        <taxon>Bacillales</taxon>
        <taxon>Caryophanaceae</taxon>
        <taxon>Viridibacillus</taxon>
    </lineage>
</organism>
<evidence type="ECO:0000313" key="3">
    <source>
        <dbReference type="Proteomes" id="UP000618943"/>
    </source>
</evidence>
<keyword evidence="3" id="KW-1185">Reference proteome</keyword>
<feature type="transmembrane region" description="Helical" evidence="1">
    <location>
        <begin position="73"/>
        <end position="92"/>
    </location>
</feature>
<accession>A0ABS1H5Q6</accession>
<keyword evidence="1" id="KW-0472">Membrane</keyword>
<dbReference type="EMBL" id="JAEOAH010000006">
    <property type="protein sequence ID" value="MBK3494715.1"/>
    <property type="molecule type" value="Genomic_DNA"/>
</dbReference>
<dbReference type="Proteomes" id="UP000618943">
    <property type="component" value="Unassembled WGS sequence"/>
</dbReference>
<evidence type="ECO:0000256" key="1">
    <source>
        <dbReference type="SAM" id="Phobius"/>
    </source>
</evidence>
<keyword evidence="1" id="KW-1133">Transmembrane helix</keyword>
<feature type="transmembrane region" description="Helical" evidence="1">
    <location>
        <begin position="20"/>
        <end position="39"/>
    </location>
</feature>